<comment type="caution">
    <text evidence="2">The sequence shown here is derived from an EMBL/GenBank/DDBJ whole genome shotgun (WGS) entry which is preliminary data.</text>
</comment>
<evidence type="ECO:0000313" key="3">
    <source>
        <dbReference type="Proteomes" id="UP001232148"/>
    </source>
</evidence>
<accession>A0AAD9HE81</accession>
<dbReference type="AlphaFoldDB" id="A0AAD9HE81"/>
<name>A0AAD9HE81_9PEZI</name>
<evidence type="ECO:0000256" key="1">
    <source>
        <dbReference type="SAM" id="MobiDB-lite"/>
    </source>
</evidence>
<feature type="compositionally biased region" description="Pro residues" evidence="1">
    <location>
        <begin position="58"/>
        <end position="67"/>
    </location>
</feature>
<feature type="compositionally biased region" description="Basic and acidic residues" evidence="1">
    <location>
        <begin position="71"/>
        <end position="82"/>
    </location>
</feature>
<keyword evidence="3" id="KW-1185">Reference proteome</keyword>
<feature type="region of interest" description="Disordered" evidence="1">
    <location>
        <begin position="1"/>
        <end position="28"/>
    </location>
</feature>
<proteinExistence type="predicted"/>
<dbReference type="EMBL" id="MU842895">
    <property type="protein sequence ID" value="KAK2027410.1"/>
    <property type="molecule type" value="Genomic_DNA"/>
</dbReference>
<evidence type="ECO:0000313" key="2">
    <source>
        <dbReference type="EMBL" id="KAK2027410.1"/>
    </source>
</evidence>
<gene>
    <name evidence="2" type="ORF">LX32DRAFT_640889</name>
</gene>
<organism evidence="2 3">
    <name type="scientific">Colletotrichum zoysiae</name>
    <dbReference type="NCBI Taxonomy" id="1216348"/>
    <lineage>
        <taxon>Eukaryota</taxon>
        <taxon>Fungi</taxon>
        <taxon>Dikarya</taxon>
        <taxon>Ascomycota</taxon>
        <taxon>Pezizomycotina</taxon>
        <taxon>Sordariomycetes</taxon>
        <taxon>Hypocreomycetidae</taxon>
        <taxon>Glomerellales</taxon>
        <taxon>Glomerellaceae</taxon>
        <taxon>Colletotrichum</taxon>
        <taxon>Colletotrichum graminicola species complex</taxon>
    </lineage>
</organism>
<sequence length="82" mass="8911">MSANPREVSQKRHFSTAGKRPFPSPTTLPIVTTYDRLIIVGVRCTAQPVGFFSAPAREGPPPPPPPRVSASRRELPPDPPKV</sequence>
<protein>
    <submittedName>
        <fullName evidence="2">Uncharacterized protein</fullName>
    </submittedName>
</protein>
<reference evidence="2" key="1">
    <citation type="submission" date="2021-06" db="EMBL/GenBank/DDBJ databases">
        <title>Comparative genomics, transcriptomics and evolutionary studies reveal genomic signatures of adaptation to plant cell wall in hemibiotrophic fungi.</title>
        <authorList>
            <consortium name="DOE Joint Genome Institute"/>
            <person name="Baroncelli R."/>
            <person name="Diaz J.F."/>
            <person name="Benocci T."/>
            <person name="Peng M."/>
            <person name="Battaglia E."/>
            <person name="Haridas S."/>
            <person name="Andreopoulos W."/>
            <person name="Labutti K."/>
            <person name="Pangilinan J."/>
            <person name="Floch G.L."/>
            <person name="Makela M.R."/>
            <person name="Henrissat B."/>
            <person name="Grigoriev I.V."/>
            <person name="Crouch J.A."/>
            <person name="De Vries R.P."/>
            <person name="Sukno S.A."/>
            <person name="Thon M.R."/>
        </authorList>
    </citation>
    <scope>NUCLEOTIDE SEQUENCE</scope>
    <source>
        <strain evidence="2">MAFF235873</strain>
    </source>
</reference>
<feature type="region of interest" description="Disordered" evidence="1">
    <location>
        <begin position="51"/>
        <end position="82"/>
    </location>
</feature>
<feature type="non-terminal residue" evidence="2">
    <location>
        <position position="82"/>
    </location>
</feature>
<dbReference type="Proteomes" id="UP001232148">
    <property type="component" value="Unassembled WGS sequence"/>
</dbReference>